<keyword evidence="2" id="KW-1133">Transmembrane helix</keyword>
<feature type="compositionally biased region" description="Low complexity" evidence="1">
    <location>
        <begin position="65"/>
        <end position="84"/>
    </location>
</feature>
<dbReference type="AlphaFoldDB" id="A0A177CS55"/>
<keyword evidence="2" id="KW-0812">Transmembrane</keyword>
<evidence type="ECO:0008006" key="5">
    <source>
        <dbReference type="Google" id="ProtNLM"/>
    </source>
</evidence>
<keyword evidence="4" id="KW-1185">Reference proteome</keyword>
<dbReference type="InParanoid" id="A0A177CS55"/>
<evidence type="ECO:0000313" key="3">
    <source>
        <dbReference type="EMBL" id="OAG09607.1"/>
    </source>
</evidence>
<organism evidence="3 4">
    <name type="scientific">Paraphaeosphaeria sporulosa</name>
    <dbReference type="NCBI Taxonomy" id="1460663"/>
    <lineage>
        <taxon>Eukaryota</taxon>
        <taxon>Fungi</taxon>
        <taxon>Dikarya</taxon>
        <taxon>Ascomycota</taxon>
        <taxon>Pezizomycotina</taxon>
        <taxon>Dothideomycetes</taxon>
        <taxon>Pleosporomycetidae</taxon>
        <taxon>Pleosporales</taxon>
        <taxon>Massarineae</taxon>
        <taxon>Didymosphaeriaceae</taxon>
        <taxon>Paraphaeosphaeria</taxon>
    </lineage>
</organism>
<dbReference type="GeneID" id="28763446"/>
<feature type="transmembrane region" description="Helical" evidence="2">
    <location>
        <begin position="122"/>
        <end position="142"/>
    </location>
</feature>
<dbReference type="RefSeq" id="XP_018039972.1">
    <property type="nucleotide sequence ID" value="XM_018179960.1"/>
</dbReference>
<dbReference type="Proteomes" id="UP000077069">
    <property type="component" value="Unassembled WGS sequence"/>
</dbReference>
<feature type="compositionally biased region" description="Low complexity" evidence="1">
    <location>
        <begin position="384"/>
        <end position="395"/>
    </location>
</feature>
<feature type="compositionally biased region" description="Low complexity" evidence="1">
    <location>
        <begin position="17"/>
        <end position="28"/>
    </location>
</feature>
<dbReference type="STRING" id="1460663.A0A177CS55"/>
<evidence type="ECO:0000256" key="1">
    <source>
        <dbReference type="SAM" id="MobiDB-lite"/>
    </source>
</evidence>
<feature type="region of interest" description="Disordered" evidence="1">
    <location>
        <begin position="384"/>
        <end position="443"/>
    </location>
</feature>
<proteinExistence type="predicted"/>
<sequence length="598" mass="65011">MSAHEEADETRPAVPPRSSQRDSTSNSTSHRDSLYRASPQISPVQPAHPVVAESSKAPVAPPVPEQSAQQQQHQPAPTGQPTQAQQVHNLFPGTAAPETFKTKRQELEEGDAHWKWKVGFRAISIIVGLIGIGCAAWITSNYNNSNSYTSSSYYYYYYDDYLIPYTLVTFILSVLWSGACVIAFFARRPNRPIHPGAQVGCDLVLWLGFAVTGAFAVIGTLSIYYSGQDDYSSSSGGYTQASNGTWVWTSSSYSSSSSSASTRSCEYYSSSSSSSCAAQDAYFNAFMHSKDQRYNLDLTVTVCQFIALLMHFILFVWACVDTARRNNRGVSKDAEKLAADIVMNMVKNGAIIPAPGQAYFPPMAQQGAPMGSVPMMYPQQQYHPQQQFPGQLPGQYNTPISHGKTPIPQPPVASSSDEKGAGARHATGPDHSTNAASLMNPAILNPNPGLSRLSSFSAPRHLRYSETTDGSSSIPNACVTKQRNTSISDIGIPLETPATVCSAPDSEKLPTTVRPPVTALPQGSCATSWTRAEEMSEIICWKERKPTPTRSSDYTRRPRTRMQAASFRCEALDDAVERDSEASDGEEAEFDLGSCHAV</sequence>
<reference evidence="3 4" key="1">
    <citation type="submission" date="2016-05" db="EMBL/GenBank/DDBJ databases">
        <title>Comparative analysis of secretome profiles of manganese(II)-oxidizing ascomycete fungi.</title>
        <authorList>
            <consortium name="DOE Joint Genome Institute"/>
            <person name="Zeiner C.A."/>
            <person name="Purvine S.O."/>
            <person name="Zink E.M."/>
            <person name="Wu S."/>
            <person name="Pasa-Tolic L."/>
            <person name="Chaput D.L."/>
            <person name="Haridas S."/>
            <person name="Grigoriev I.V."/>
            <person name="Santelli C.M."/>
            <person name="Hansel C.M."/>
        </authorList>
    </citation>
    <scope>NUCLEOTIDE SEQUENCE [LARGE SCALE GENOMIC DNA]</scope>
    <source>
        <strain evidence="3 4">AP3s5-JAC2a</strain>
    </source>
</reference>
<evidence type="ECO:0000313" key="4">
    <source>
        <dbReference type="Proteomes" id="UP000077069"/>
    </source>
</evidence>
<evidence type="ECO:0000256" key="2">
    <source>
        <dbReference type="SAM" id="Phobius"/>
    </source>
</evidence>
<protein>
    <recommendedName>
        <fullName evidence="5">MARVEL domain-containing protein</fullName>
    </recommendedName>
</protein>
<name>A0A177CS55_9PLEO</name>
<dbReference type="EMBL" id="KV441549">
    <property type="protein sequence ID" value="OAG09607.1"/>
    <property type="molecule type" value="Genomic_DNA"/>
</dbReference>
<feature type="transmembrane region" description="Helical" evidence="2">
    <location>
        <begin position="205"/>
        <end position="225"/>
    </location>
</feature>
<accession>A0A177CS55</accession>
<feature type="transmembrane region" description="Helical" evidence="2">
    <location>
        <begin position="298"/>
        <end position="320"/>
    </location>
</feature>
<feature type="region of interest" description="Disordered" evidence="1">
    <location>
        <begin position="1"/>
        <end position="84"/>
    </location>
</feature>
<feature type="region of interest" description="Disordered" evidence="1">
    <location>
        <begin position="574"/>
        <end position="598"/>
    </location>
</feature>
<gene>
    <name evidence="3" type="ORF">CC84DRAFT_1172156</name>
</gene>
<dbReference type="OrthoDB" id="5279542at2759"/>
<feature type="transmembrane region" description="Helical" evidence="2">
    <location>
        <begin position="162"/>
        <end position="185"/>
    </location>
</feature>
<keyword evidence="2" id="KW-0472">Membrane</keyword>